<keyword evidence="1" id="KW-0812">Transmembrane</keyword>
<gene>
    <name evidence="2" type="ORF">E2C01_000076</name>
</gene>
<reference evidence="2 3" key="1">
    <citation type="submission" date="2019-05" db="EMBL/GenBank/DDBJ databases">
        <title>Another draft genome of Portunus trituberculatus and its Hox gene families provides insights of decapod evolution.</title>
        <authorList>
            <person name="Jeong J.-H."/>
            <person name="Song I."/>
            <person name="Kim S."/>
            <person name="Choi T."/>
            <person name="Kim D."/>
            <person name="Ryu S."/>
            <person name="Kim W."/>
        </authorList>
    </citation>
    <scope>NUCLEOTIDE SEQUENCE [LARGE SCALE GENOMIC DNA]</scope>
    <source>
        <tissue evidence="2">Muscle</tissue>
    </source>
</reference>
<protein>
    <submittedName>
        <fullName evidence="2">Uncharacterized protein</fullName>
    </submittedName>
</protein>
<keyword evidence="1" id="KW-0472">Membrane</keyword>
<accession>A0A5B7CIP0</accession>
<evidence type="ECO:0000256" key="1">
    <source>
        <dbReference type="SAM" id="Phobius"/>
    </source>
</evidence>
<keyword evidence="3" id="KW-1185">Reference proteome</keyword>
<comment type="caution">
    <text evidence="2">The sequence shown here is derived from an EMBL/GenBank/DDBJ whole genome shotgun (WGS) entry which is preliminary data.</text>
</comment>
<evidence type="ECO:0000313" key="2">
    <source>
        <dbReference type="EMBL" id="MPC07513.1"/>
    </source>
</evidence>
<feature type="transmembrane region" description="Helical" evidence="1">
    <location>
        <begin position="41"/>
        <end position="62"/>
    </location>
</feature>
<keyword evidence="1" id="KW-1133">Transmembrane helix</keyword>
<organism evidence="2 3">
    <name type="scientific">Portunus trituberculatus</name>
    <name type="common">Swimming crab</name>
    <name type="synonym">Neptunus trituberculatus</name>
    <dbReference type="NCBI Taxonomy" id="210409"/>
    <lineage>
        <taxon>Eukaryota</taxon>
        <taxon>Metazoa</taxon>
        <taxon>Ecdysozoa</taxon>
        <taxon>Arthropoda</taxon>
        <taxon>Crustacea</taxon>
        <taxon>Multicrustacea</taxon>
        <taxon>Malacostraca</taxon>
        <taxon>Eumalacostraca</taxon>
        <taxon>Eucarida</taxon>
        <taxon>Decapoda</taxon>
        <taxon>Pleocyemata</taxon>
        <taxon>Brachyura</taxon>
        <taxon>Eubrachyura</taxon>
        <taxon>Portunoidea</taxon>
        <taxon>Portunidae</taxon>
        <taxon>Portuninae</taxon>
        <taxon>Portunus</taxon>
    </lineage>
</organism>
<dbReference type="AlphaFoldDB" id="A0A5B7CIP0"/>
<proteinExistence type="predicted"/>
<sequence>MSSSNVGSRIFSFVNHCGCSCASSTRNFFILKNRRRKLPSVEGDGGVVVVVVVIVVAVVVLLTTQHALISPVPVHDDTTPTAAFPASRHSSHLPHSPSCQAYHDNTLGMKLAPRLLGPETPQRWRMWSVGAGEPSIITPRGRHQIPA</sequence>
<name>A0A5B7CIP0_PORTR</name>
<dbReference type="Proteomes" id="UP000324222">
    <property type="component" value="Unassembled WGS sequence"/>
</dbReference>
<dbReference type="EMBL" id="VSRR010000002">
    <property type="protein sequence ID" value="MPC07513.1"/>
    <property type="molecule type" value="Genomic_DNA"/>
</dbReference>
<evidence type="ECO:0000313" key="3">
    <source>
        <dbReference type="Proteomes" id="UP000324222"/>
    </source>
</evidence>